<feature type="binding site" evidence="9">
    <location>
        <position position="82"/>
    </location>
    <ligand>
        <name>anthranilate</name>
        <dbReference type="ChEBI" id="CHEBI:16567"/>
        <label>1</label>
    </ligand>
</feature>
<feature type="binding site" evidence="9">
    <location>
        <begin position="85"/>
        <end position="86"/>
    </location>
    <ligand>
        <name>5-phospho-alpha-D-ribose 1-diphosphate</name>
        <dbReference type="ChEBI" id="CHEBI:58017"/>
    </ligand>
</feature>
<organism evidence="12 13">
    <name type="scientific">Roseospirillum parvum</name>
    <dbReference type="NCBI Taxonomy" id="83401"/>
    <lineage>
        <taxon>Bacteria</taxon>
        <taxon>Pseudomonadati</taxon>
        <taxon>Pseudomonadota</taxon>
        <taxon>Alphaproteobacteria</taxon>
        <taxon>Rhodospirillales</taxon>
        <taxon>Rhodospirillaceae</taxon>
        <taxon>Roseospirillum</taxon>
    </lineage>
</organism>
<dbReference type="AlphaFoldDB" id="A0A1G7U987"/>
<feature type="binding site" evidence="9">
    <location>
        <position position="227"/>
    </location>
    <ligand>
        <name>Mg(2+)</name>
        <dbReference type="ChEBI" id="CHEBI:18420"/>
        <label>2</label>
    </ligand>
</feature>
<dbReference type="EMBL" id="FNCV01000001">
    <property type="protein sequence ID" value="SDG44195.1"/>
    <property type="molecule type" value="Genomic_DNA"/>
</dbReference>
<dbReference type="InterPro" id="IPR005940">
    <property type="entry name" value="Anthranilate_Pribosyl_Tfrase"/>
</dbReference>
<dbReference type="GO" id="GO:0005829">
    <property type="term" value="C:cytosol"/>
    <property type="evidence" value="ECO:0007669"/>
    <property type="project" value="TreeGrafter"/>
</dbReference>
<evidence type="ECO:0000256" key="4">
    <source>
        <dbReference type="ARBA" id="ARBA00022679"/>
    </source>
</evidence>
<dbReference type="GO" id="GO:0000162">
    <property type="term" value="P:L-tryptophan biosynthetic process"/>
    <property type="evidence" value="ECO:0007669"/>
    <property type="project" value="UniProtKB-UniRule"/>
</dbReference>
<keyword evidence="13" id="KW-1185">Reference proteome</keyword>
<comment type="similarity">
    <text evidence="9">Belongs to the anthranilate phosphoribosyltransferase family.</text>
</comment>
<sequence length="342" mass="34889">MSDPMKPILARVAEGQSLSEPEAEAAFDILMSGAATPAQIGAFLMALRVRGETVDEITGAARIMRAKATKVSAPPGAVDTCGTGGDASGTFNISTGAALVVAGCGVPVAKHGNKAMSSRSGSADVLGALGVDLEAEMPLVERALAEAHIAFLMAPRHHSAMRHVGPARQELGTRTVFNLLGPLSNPAGATRQVMGVFASRWLSTLAETLGRLGAERAWVVHGSDGLDEITTTGPTRVAEWHQGRLSTFEVTPEQAGLSRANPADLKGGDAAENAAAIKAMLDGQPGPYRDIVLLNAAATLIVAGRAADLAGGVALAAQAIDSGAARTTLARLVAITNGREPG</sequence>
<comment type="catalytic activity">
    <reaction evidence="7 9">
        <text>N-(5-phospho-beta-D-ribosyl)anthranilate + diphosphate = 5-phospho-alpha-D-ribose 1-diphosphate + anthranilate</text>
        <dbReference type="Rhea" id="RHEA:11768"/>
        <dbReference type="ChEBI" id="CHEBI:16567"/>
        <dbReference type="ChEBI" id="CHEBI:18277"/>
        <dbReference type="ChEBI" id="CHEBI:33019"/>
        <dbReference type="ChEBI" id="CHEBI:58017"/>
        <dbReference type="EC" id="2.4.2.18"/>
    </reaction>
</comment>
<dbReference type="GO" id="GO:0000287">
    <property type="term" value="F:magnesium ion binding"/>
    <property type="evidence" value="ECO:0007669"/>
    <property type="project" value="UniProtKB-UniRule"/>
</dbReference>
<dbReference type="FunFam" id="3.40.1030.10:FF:000002">
    <property type="entry name" value="Anthranilate phosphoribosyltransferase"/>
    <property type="match status" value="1"/>
</dbReference>
<comment type="similarity">
    <text evidence="8">In the C-terminal section; belongs to the anthranilate phosphoribosyltransferase family.</text>
</comment>
<evidence type="ECO:0000256" key="3">
    <source>
        <dbReference type="ARBA" id="ARBA00022676"/>
    </source>
</evidence>
<dbReference type="OrthoDB" id="9806430at2"/>
<dbReference type="Pfam" id="PF02885">
    <property type="entry name" value="Glycos_trans_3N"/>
    <property type="match status" value="1"/>
</dbReference>
<feature type="binding site" evidence="9">
    <location>
        <position position="82"/>
    </location>
    <ligand>
        <name>5-phospho-alpha-D-ribose 1-diphosphate</name>
        <dbReference type="ChEBI" id="CHEBI:58017"/>
    </ligand>
</feature>
<dbReference type="InterPro" id="IPR036320">
    <property type="entry name" value="Glycosyl_Trfase_fam3_N_dom_sf"/>
</dbReference>
<dbReference type="Pfam" id="PF00591">
    <property type="entry name" value="Glycos_transf_3"/>
    <property type="match status" value="1"/>
</dbReference>
<feature type="binding site" evidence="9">
    <location>
        <begin position="92"/>
        <end position="95"/>
    </location>
    <ligand>
        <name>5-phospho-alpha-D-ribose 1-diphosphate</name>
        <dbReference type="ChEBI" id="CHEBI:58017"/>
    </ligand>
</feature>
<protein>
    <recommendedName>
        <fullName evidence="9">Anthranilate phosphoribosyltransferase</fullName>
        <ecNumber evidence="9">2.4.2.18</ecNumber>
    </recommendedName>
</protein>
<keyword evidence="6 9" id="KW-0057">Aromatic amino acid biosynthesis</keyword>
<evidence type="ECO:0000256" key="8">
    <source>
        <dbReference type="ARBA" id="ARBA00061188"/>
    </source>
</evidence>
<dbReference type="HAMAP" id="MF_00211">
    <property type="entry name" value="TrpD"/>
    <property type="match status" value="1"/>
</dbReference>
<gene>
    <name evidence="9" type="primary">trpD</name>
    <name evidence="12" type="ORF">SAMN05421742_101258</name>
</gene>
<feature type="binding site" evidence="9">
    <location>
        <position position="122"/>
    </location>
    <ligand>
        <name>5-phospho-alpha-D-ribose 1-diphosphate</name>
        <dbReference type="ChEBI" id="CHEBI:58017"/>
    </ligand>
</feature>
<dbReference type="NCBIfam" id="TIGR01245">
    <property type="entry name" value="trpD"/>
    <property type="match status" value="1"/>
</dbReference>
<dbReference type="RefSeq" id="WP_092614187.1">
    <property type="nucleotide sequence ID" value="NZ_FNCV01000001.1"/>
</dbReference>
<dbReference type="SUPFAM" id="SSF52418">
    <property type="entry name" value="Nucleoside phosphorylase/phosphoribosyltransferase catalytic domain"/>
    <property type="match status" value="1"/>
</dbReference>
<feature type="domain" description="Glycosyl transferase family 3" evidence="10">
    <location>
        <begin position="76"/>
        <end position="325"/>
    </location>
</feature>
<feature type="binding site" evidence="9">
    <location>
        <position position="228"/>
    </location>
    <ligand>
        <name>Mg(2+)</name>
        <dbReference type="ChEBI" id="CHEBI:18420"/>
        <label>1</label>
    </ligand>
</feature>
<evidence type="ECO:0000313" key="12">
    <source>
        <dbReference type="EMBL" id="SDG44195.1"/>
    </source>
</evidence>
<evidence type="ECO:0000256" key="5">
    <source>
        <dbReference type="ARBA" id="ARBA00022822"/>
    </source>
</evidence>
<dbReference type="UniPathway" id="UPA00035">
    <property type="reaction ID" value="UER00041"/>
</dbReference>
<feature type="binding site" evidence="9">
    <location>
        <begin position="110"/>
        <end position="118"/>
    </location>
    <ligand>
        <name>5-phospho-alpha-D-ribose 1-diphosphate</name>
        <dbReference type="ChEBI" id="CHEBI:58017"/>
    </ligand>
</feature>
<evidence type="ECO:0000256" key="7">
    <source>
        <dbReference type="ARBA" id="ARBA00052328"/>
    </source>
</evidence>
<dbReference type="InterPro" id="IPR035902">
    <property type="entry name" value="Nuc_phospho_transferase"/>
</dbReference>
<dbReference type="InterPro" id="IPR000312">
    <property type="entry name" value="Glycosyl_Trfase_fam3"/>
</dbReference>
<feature type="domain" description="Glycosyl transferase family 3 N-terminal" evidence="11">
    <location>
        <begin position="6"/>
        <end position="68"/>
    </location>
</feature>
<keyword evidence="9" id="KW-0460">Magnesium</keyword>
<comment type="cofactor">
    <cofactor evidence="9">
        <name>Mg(2+)</name>
        <dbReference type="ChEBI" id="CHEBI:18420"/>
    </cofactor>
    <text evidence="9">Binds 2 magnesium ions per monomer.</text>
</comment>
<evidence type="ECO:0000256" key="9">
    <source>
        <dbReference type="HAMAP-Rule" id="MF_00211"/>
    </source>
</evidence>
<dbReference type="Gene3D" id="1.20.970.10">
    <property type="entry name" value="Transferase, Pyrimidine Nucleoside Phosphorylase, Chain C"/>
    <property type="match status" value="1"/>
</dbReference>
<comment type="subunit">
    <text evidence="9">Homodimer.</text>
</comment>
<keyword evidence="5 9" id="KW-0822">Tryptophan biosynthesis</keyword>
<evidence type="ECO:0000256" key="2">
    <source>
        <dbReference type="ARBA" id="ARBA00022605"/>
    </source>
</evidence>
<keyword evidence="4 9" id="KW-0808">Transferase</keyword>
<comment type="function">
    <text evidence="9">Catalyzes the transfer of the phosphoribosyl group of 5-phosphorylribose-1-pyrophosphate (PRPP) to anthranilate to yield N-(5'-phosphoribosyl)-anthranilate (PRA).</text>
</comment>
<dbReference type="Gene3D" id="3.40.1030.10">
    <property type="entry name" value="Nucleoside phosphorylase/phosphoribosyltransferase catalytic domain"/>
    <property type="match status" value="1"/>
</dbReference>
<comment type="caution">
    <text evidence="9">Lacks conserved residue(s) required for the propagation of feature annotation.</text>
</comment>
<dbReference type="GO" id="GO:0004048">
    <property type="term" value="F:anthranilate phosphoribosyltransferase activity"/>
    <property type="evidence" value="ECO:0007669"/>
    <property type="project" value="UniProtKB-UniRule"/>
</dbReference>
<feature type="binding site" evidence="9">
    <location>
        <position position="113"/>
    </location>
    <ligand>
        <name>anthranilate</name>
        <dbReference type="ChEBI" id="CHEBI:16567"/>
        <label>1</label>
    </ligand>
</feature>
<name>A0A1G7U987_9PROT</name>
<dbReference type="EC" id="2.4.2.18" evidence="9"/>
<evidence type="ECO:0000256" key="6">
    <source>
        <dbReference type="ARBA" id="ARBA00023141"/>
    </source>
</evidence>
<feature type="binding site" evidence="9">
    <location>
        <position position="168"/>
    </location>
    <ligand>
        <name>anthranilate</name>
        <dbReference type="ChEBI" id="CHEBI:16567"/>
        <label>2</label>
    </ligand>
</feature>
<feature type="binding site" evidence="9">
    <location>
        <position position="94"/>
    </location>
    <ligand>
        <name>Mg(2+)</name>
        <dbReference type="ChEBI" id="CHEBI:18420"/>
        <label>1</label>
    </ligand>
</feature>
<dbReference type="PANTHER" id="PTHR43285:SF2">
    <property type="entry name" value="ANTHRANILATE PHOSPHORIBOSYLTRANSFERASE"/>
    <property type="match status" value="1"/>
</dbReference>
<accession>A0A1G7U987</accession>
<dbReference type="SUPFAM" id="SSF47648">
    <property type="entry name" value="Nucleoside phosphorylase/phosphoribosyltransferase N-terminal domain"/>
    <property type="match status" value="1"/>
</dbReference>
<evidence type="ECO:0000259" key="10">
    <source>
        <dbReference type="Pfam" id="PF00591"/>
    </source>
</evidence>
<feature type="binding site" evidence="9">
    <location>
        <position position="228"/>
    </location>
    <ligand>
        <name>Mg(2+)</name>
        <dbReference type="ChEBI" id="CHEBI:18420"/>
        <label>2</label>
    </ligand>
</feature>
<keyword evidence="3 9" id="KW-0328">Glycosyltransferase</keyword>
<reference evidence="13" key="1">
    <citation type="submission" date="2016-10" db="EMBL/GenBank/DDBJ databases">
        <authorList>
            <person name="Varghese N."/>
            <person name="Submissions S."/>
        </authorList>
    </citation>
    <scope>NUCLEOTIDE SEQUENCE [LARGE SCALE GENOMIC DNA]</scope>
    <source>
        <strain evidence="13">930I</strain>
    </source>
</reference>
<feature type="binding site" evidence="9">
    <location>
        <position position="90"/>
    </location>
    <ligand>
        <name>5-phospho-alpha-D-ribose 1-diphosphate</name>
        <dbReference type="ChEBI" id="CHEBI:58017"/>
    </ligand>
</feature>
<keyword evidence="9" id="KW-0479">Metal-binding</keyword>
<dbReference type="InterPro" id="IPR017459">
    <property type="entry name" value="Glycosyl_Trfase_fam3_N_dom"/>
</dbReference>
<proteinExistence type="inferred from homology"/>
<dbReference type="PANTHER" id="PTHR43285">
    <property type="entry name" value="ANTHRANILATE PHOSPHORIBOSYLTRANSFERASE"/>
    <property type="match status" value="1"/>
</dbReference>
<dbReference type="STRING" id="83401.SAMN05421742_101258"/>
<keyword evidence="2 9" id="KW-0028">Amino-acid biosynthesis</keyword>
<evidence type="ECO:0000256" key="1">
    <source>
        <dbReference type="ARBA" id="ARBA00004907"/>
    </source>
</evidence>
<dbReference type="Proteomes" id="UP000217076">
    <property type="component" value="Unassembled WGS sequence"/>
</dbReference>
<evidence type="ECO:0000259" key="11">
    <source>
        <dbReference type="Pfam" id="PF02885"/>
    </source>
</evidence>
<evidence type="ECO:0000313" key="13">
    <source>
        <dbReference type="Proteomes" id="UP000217076"/>
    </source>
</evidence>
<comment type="pathway">
    <text evidence="1 9">Amino-acid biosynthesis; L-tryptophan biosynthesis; L-tryptophan from chorismate: step 2/5.</text>
</comment>